<proteinExistence type="predicted"/>
<evidence type="ECO:0000313" key="3">
    <source>
        <dbReference type="Proteomes" id="UP000470082"/>
    </source>
</evidence>
<protein>
    <submittedName>
        <fullName evidence="2">Uncharacterized protein</fullName>
    </submittedName>
</protein>
<evidence type="ECO:0000256" key="1">
    <source>
        <dbReference type="SAM" id="Phobius"/>
    </source>
</evidence>
<feature type="transmembrane region" description="Helical" evidence="1">
    <location>
        <begin position="208"/>
        <end position="227"/>
    </location>
</feature>
<sequence>MNILEMCSIFLIIVASFICSKTDLKEGLIYNKALLLFAGIAILVDLVYYGFFVRDLFFDFLLNLIIIALISTILFLSNSYAGGDSKMTIVLSLLYPARLYIVYGNTNLTLYFTIGISLIVGFMYLLMNSIWSMIVKKEVISKEYVIQNFKMFFSSYFKALIYLSLFNIILIFIGRNGLYLNEWITRIICFVIAWFVGKNEIFHKKGMLIGTFLITLTCSILMKQIPISLNPEHYYLIFILLFCQMFIKTNIYETIKIIDLKPGMILSTACTLPMQLSITPGLPKVSKEDLSNRLTNEEIDSIKLWAKATKVEELIIVKKIPFAIFVSAGFIIYFIIWSTL</sequence>
<dbReference type="EMBL" id="VUMM01000009">
    <property type="protein sequence ID" value="MSS01628.1"/>
    <property type="molecule type" value="Genomic_DNA"/>
</dbReference>
<feature type="transmembrane region" description="Helical" evidence="1">
    <location>
        <begin position="33"/>
        <end position="51"/>
    </location>
</feature>
<keyword evidence="3" id="KW-1185">Reference proteome</keyword>
<dbReference type="AlphaFoldDB" id="A0A7X2N423"/>
<feature type="transmembrane region" description="Helical" evidence="1">
    <location>
        <begin position="233"/>
        <end position="251"/>
    </location>
</feature>
<gene>
    <name evidence="2" type="ORF">FYJ50_05890</name>
</gene>
<reference evidence="2 3" key="1">
    <citation type="submission" date="2019-08" db="EMBL/GenBank/DDBJ databases">
        <title>In-depth cultivation of the pig gut microbiome towards novel bacterial diversity and tailored functional studies.</title>
        <authorList>
            <person name="Wylensek D."/>
            <person name="Hitch T.C.A."/>
            <person name="Clavel T."/>
        </authorList>
    </citation>
    <scope>NUCLEOTIDE SEQUENCE [LARGE SCALE GENOMIC DNA]</scope>
    <source>
        <strain evidence="2 3">LKV-178-WT-2G</strain>
    </source>
</reference>
<dbReference type="Gene3D" id="1.20.120.1220">
    <property type="match status" value="1"/>
</dbReference>
<accession>A0A7X2N423</accession>
<dbReference type="RefSeq" id="WP_154460166.1">
    <property type="nucleotide sequence ID" value="NZ_VUMM01000009.1"/>
</dbReference>
<keyword evidence="1" id="KW-0472">Membrane</keyword>
<evidence type="ECO:0000313" key="2">
    <source>
        <dbReference type="EMBL" id="MSS01628.1"/>
    </source>
</evidence>
<keyword evidence="1" id="KW-0812">Transmembrane</keyword>
<keyword evidence="1" id="KW-1133">Transmembrane helix</keyword>
<feature type="transmembrane region" description="Helical" evidence="1">
    <location>
        <begin position="110"/>
        <end position="134"/>
    </location>
</feature>
<dbReference type="Proteomes" id="UP000470082">
    <property type="component" value="Unassembled WGS sequence"/>
</dbReference>
<feature type="transmembrane region" description="Helical" evidence="1">
    <location>
        <begin position="320"/>
        <end position="337"/>
    </location>
</feature>
<comment type="caution">
    <text evidence="2">The sequence shown here is derived from an EMBL/GenBank/DDBJ whole genome shotgun (WGS) entry which is preliminary data.</text>
</comment>
<feature type="transmembrane region" description="Helical" evidence="1">
    <location>
        <begin position="6"/>
        <end position="24"/>
    </location>
</feature>
<name>A0A7X2N423_9FIRM</name>
<feature type="transmembrane region" description="Helical" evidence="1">
    <location>
        <begin position="57"/>
        <end position="76"/>
    </location>
</feature>
<feature type="transmembrane region" description="Helical" evidence="1">
    <location>
        <begin position="179"/>
        <end position="196"/>
    </location>
</feature>
<organism evidence="2 3">
    <name type="scientific">Floccifex porci</name>
    <dbReference type="NCBI Taxonomy" id="2606629"/>
    <lineage>
        <taxon>Bacteria</taxon>
        <taxon>Bacillati</taxon>
        <taxon>Bacillota</taxon>
        <taxon>Erysipelotrichia</taxon>
        <taxon>Erysipelotrichales</taxon>
        <taxon>Erysipelotrichaceae</taxon>
        <taxon>Floccifex</taxon>
    </lineage>
</organism>
<feature type="transmembrane region" description="Helical" evidence="1">
    <location>
        <begin position="155"/>
        <end position="173"/>
    </location>
</feature>